<dbReference type="GO" id="GO:0046872">
    <property type="term" value="F:metal ion binding"/>
    <property type="evidence" value="ECO:0007669"/>
    <property type="project" value="UniProtKB-KW"/>
</dbReference>
<dbReference type="PROSITE" id="PS51918">
    <property type="entry name" value="RADICAL_SAM"/>
    <property type="match status" value="1"/>
</dbReference>
<dbReference type="InterPro" id="IPR007197">
    <property type="entry name" value="rSAM"/>
</dbReference>
<dbReference type="Proteomes" id="UP000579281">
    <property type="component" value="Unassembled WGS sequence"/>
</dbReference>
<dbReference type="NCBIfam" id="TIGR03994">
    <property type="entry name" value="rSAM_HemZ"/>
    <property type="match status" value="1"/>
</dbReference>
<evidence type="ECO:0000256" key="3">
    <source>
        <dbReference type="ARBA" id="ARBA00023004"/>
    </source>
</evidence>
<evidence type="ECO:0000256" key="1">
    <source>
        <dbReference type="ARBA" id="ARBA00022691"/>
    </source>
</evidence>
<evidence type="ECO:0000256" key="4">
    <source>
        <dbReference type="ARBA" id="ARBA00023014"/>
    </source>
</evidence>
<keyword evidence="1" id="KW-0949">S-adenosyl-L-methionine</keyword>
<dbReference type="SFLD" id="SFLDF00310">
    <property type="entry name" value="oxygen-independent_coproporphy"/>
    <property type="match status" value="1"/>
</dbReference>
<keyword evidence="4" id="KW-0411">Iron-sulfur</keyword>
<dbReference type="CDD" id="cd01335">
    <property type="entry name" value="Radical_SAM"/>
    <property type="match status" value="1"/>
</dbReference>
<feature type="domain" description="Radical SAM core" evidence="5">
    <location>
        <begin position="166"/>
        <end position="406"/>
    </location>
</feature>
<gene>
    <name evidence="6" type="ORF">HNQ80_000917</name>
</gene>
<dbReference type="InterPro" id="IPR006638">
    <property type="entry name" value="Elp3/MiaA/NifB-like_rSAM"/>
</dbReference>
<dbReference type="SFLD" id="SFLDS00029">
    <property type="entry name" value="Radical_SAM"/>
    <property type="match status" value="1"/>
</dbReference>
<dbReference type="InterPro" id="IPR034505">
    <property type="entry name" value="Coproporphyrinogen-III_oxidase"/>
</dbReference>
<reference evidence="6 7" key="1">
    <citation type="submission" date="2020-08" db="EMBL/GenBank/DDBJ databases">
        <title>Genomic Encyclopedia of Type Strains, Phase IV (KMG-IV): sequencing the most valuable type-strain genomes for metagenomic binning, comparative biology and taxonomic classification.</title>
        <authorList>
            <person name="Goeker M."/>
        </authorList>
    </citation>
    <scope>NUCLEOTIDE SEQUENCE [LARGE SCALE GENOMIC DNA]</scope>
    <source>
        <strain evidence="6 7">DSM 103526</strain>
    </source>
</reference>
<dbReference type="PANTHER" id="PTHR13932">
    <property type="entry name" value="COPROPORPHYRINIGEN III OXIDASE"/>
    <property type="match status" value="1"/>
</dbReference>
<keyword evidence="3" id="KW-0408">Iron</keyword>
<dbReference type="InterPro" id="IPR023995">
    <property type="entry name" value="HemZ"/>
</dbReference>
<dbReference type="EC" id="1.3.98.3" evidence="6"/>
<dbReference type="RefSeq" id="WP_243182980.1">
    <property type="nucleotide sequence ID" value="NZ_JACHEN010000004.1"/>
</dbReference>
<dbReference type="SFLD" id="SFLDG01065">
    <property type="entry name" value="anaerobic_coproporphyrinogen-I"/>
    <property type="match status" value="1"/>
</dbReference>
<dbReference type="EMBL" id="JACHEN010000004">
    <property type="protein sequence ID" value="MBB6214832.1"/>
    <property type="molecule type" value="Genomic_DNA"/>
</dbReference>
<evidence type="ECO:0000313" key="7">
    <source>
        <dbReference type="Proteomes" id="UP000579281"/>
    </source>
</evidence>
<dbReference type="PANTHER" id="PTHR13932:SF1">
    <property type="entry name" value="OXYGEN-INDEPENDENT COPROPORPHYRINOGEN-III OXIDASE-LIKE PROTEIN HEMZ"/>
    <property type="match status" value="1"/>
</dbReference>
<comment type="caution">
    <text evidence="6">The sequence shown here is derived from an EMBL/GenBank/DDBJ whole genome shotgun (WGS) entry which is preliminary data.</text>
</comment>
<organism evidence="6 7">
    <name type="scientific">Anaerosolibacter carboniphilus</name>
    <dbReference type="NCBI Taxonomy" id="1417629"/>
    <lineage>
        <taxon>Bacteria</taxon>
        <taxon>Bacillati</taxon>
        <taxon>Bacillota</taxon>
        <taxon>Clostridia</taxon>
        <taxon>Peptostreptococcales</taxon>
        <taxon>Thermotaleaceae</taxon>
        <taxon>Anaerosolibacter</taxon>
    </lineage>
</organism>
<keyword evidence="7" id="KW-1185">Reference proteome</keyword>
<dbReference type="GO" id="GO:0051539">
    <property type="term" value="F:4 iron, 4 sulfur cluster binding"/>
    <property type="evidence" value="ECO:0007669"/>
    <property type="project" value="TreeGrafter"/>
</dbReference>
<accession>A0A841KV70</accession>
<keyword evidence="2" id="KW-0479">Metal-binding</keyword>
<dbReference type="InterPro" id="IPR013785">
    <property type="entry name" value="Aldolase_TIM"/>
</dbReference>
<dbReference type="SMART" id="SM00729">
    <property type="entry name" value="Elp3"/>
    <property type="match status" value="1"/>
</dbReference>
<dbReference type="Gene3D" id="3.20.20.70">
    <property type="entry name" value="Aldolase class I"/>
    <property type="match status" value="1"/>
</dbReference>
<evidence type="ECO:0000313" key="6">
    <source>
        <dbReference type="EMBL" id="MBB6214832.1"/>
    </source>
</evidence>
<protein>
    <submittedName>
        <fullName evidence="6">Oxygen-independent coproporphyrinogen-3 oxidase</fullName>
        <ecNumber evidence="6">1.3.98.3</ecNumber>
    </submittedName>
</protein>
<dbReference type="Pfam" id="PF04055">
    <property type="entry name" value="Radical_SAM"/>
    <property type="match status" value="1"/>
</dbReference>
<dbReference type="GO" id="GO:0005737">
    <property type="term" value="C:cytoplasm"/>
    <property type="evidence" value="ECO:0007669"/>
    <property type="project" value="TreeGrafter"/>
</dbReference>
<dbReference type="GO" id="GO:0051989">
    <property type="term" value="F:coproporphyrinogen dehydrogenase activity"/>
    <property type="evidence" value="ECO:0007669"/>
    <property type="project" value="UniProtKB-EC"/>
</dbReference>
<dbReference type="AlphaFoldDB" id="A0A841KV70"/>
<dbReference type="SFLD" id="SFLDG01082">
    <property type="entry name" value="B12-binding_domain_containing"/>
    <property type="match status" value="1"/>
</dbReference>
<evidence type="ECO:0000256" key="2">
    <source>
        <dbReference type="ARBA" id="ARBA00022723"/>
    </source>
</evidence>
<keyword evidence="6" id="KW-0560">Oxidoreductase</keyword>
<dbReference type="SUPFAM" id="SSF102114">
    <property type="entry name" value="Radical SAM enzymes"/>
    <property type="match status" value="1"/>
</dbReference>
<dbReference type="GO" id="GO:0006779">
    <property type="term" value="P:porphyrin-containing compound biosynthetic process"/>
    <property type="evidence" value="ECO:0007669"/>
    <property type="project" value="TreeGrafter"/>
</dbReference>
<name>A0A841KV70_9FIRM</name>
<sequence length="500" mass="58083">MKIYLDGHDYTYEIAELLKLFVDASEIEFVTEKALENDQSFLFVSKLSENKNTVIVENSLFYQKEKILTDVTSYEDKSLHTPNGRKKLKRMIKKSLFDVLCAHFKERPPWGILTGIRPSKIVHEMLDQSFPIEEIKLHLKNEYGVSEEKVDLVTEISLVERPVIENNKEQDVSIYIGIPFCPTRCLYCSFPSNTADKKHRGLFIQYMNALHYEIEKVGTLLEELDRKVISLYIGGGTPTVLSAGELDILFYKIKDHIRLEDLREITVEAGRPDTIDQEKLLILKKHGVDRISINPQTMNDATLARIGRSHTSEDIIRTYHMAKEIGFRTINMDLIVGLPDETPAMIEDTMNRIMNLNPENITVHTLAIKRASKLKEDIQKYKMTQEIQAKQMLNITQNYARRMGLTPYYMYRQKYMVGNLENIGYCKADHECIYNIQIMEERQTIIALGAGAISKVYYPMENRLERVPNVTNVEHYINRIEEMIEKKRIELLKFGNNLDR</sequence>
<dbReference type="InterPro" id="IPR058240">
    <property type="entry name" value="rSAM_sf"/>
</dbReference>
<proteinExistence type="predicted"/>
<evidence type="ECO:0000259" key="5">
    <source>
        <dbReference type="PROSITE" id="PS51918"/>
    </source>
</evidence>